<accession>A0A371FFH1</accession>
<dbReference type="AlphaFoldDB" id="A0A371FFH1"/>
<reference evidence="2" key="1">
    <citation type="submission" date="2018-05" db="EMBL/GenBank/DDBJ databases">
        <title>Draft genome of Mucuna pruriens seed.</title>
        <authorList>
            <person name="Nnadi N.E."/>
            <person name="Vos R."/>
            <person name="Hasami M.H."/>
            <person name="Devisetty U.K."/>
            <person name="Aguiy J.C."/>
        </authorList>
    </citation>
    <scope>NUCLEOTIDE SEQUENCE [LARGE SCALE GENOMIC DNA]</scope>
    <source>
        <strain evidence="2">JCA_2017</strain>
    </source>
</reference>
<feature type="compositionally biased region" description="Acidic residues" evidence="1">
    <location>
        <begin position="57"/>
        <end position="66"/>
    </location>
</feature>
<gene>
    <name evidence="2" type="ORF">CR513_42873</name>
</gene>
<evidence type="ECO:0000256" key="1">
    <source>
        <dbReference type="SAM" id="MobiDB-lite"/>
    </source>
</evidence>
<evidence type="ECO:0000313" key="3">
    <source>
        <dbReference type="Proteomes" id="UP000257109"/>
    </source>
</evidence>
<keyword evidence="3" id="KW-1185">Reference proteome</keyword>
<dbReference type="Proteomes" id="UP000257109">
    <property type="component" value="Unassembled WGS sequence"/>
</dbReference>
<proteinExistence type="predicted"/>
<feature type="non-terminal residue" evidence="2">
    <location>
        <position position="1"/>
    </location>
</feature>
<organism evidence="2 3">
    <name type="scientific">Mucuna pruriens</name>
    <name type="common">Velvet bean</name>
    <name type="synonym">Dolichos pruriens</name>
    <dbReference type="NCBI Taxonomy" id="157652"/>
    <lineage>
        <taxon>Eukaryota</taxon>
        <taxon>Viridiplantae</taxon>
        <taxon>Streptophyta</taxon>
        <taxon>Embryophyta</taxon>
        <taxon>Tracheophyta</taxon>
        <taxon>Spermatophyta</taxon>
        <taxon>Magnoliopsida</taxon>
        <taxon>eudicotyledons</taxon>
        <taxon>Gunneridae</taxon>
        <taxon>Pentapetalae</taxon>
        <taxon>rosids</taxon>
        <taxon>fabids</taxon>
        <taxon>Fabales</taxon>
        <taxon>Fabaceae</taxon>
        <taxon>Papilionoideae</taxon>
        <taxon>50 kb inversion clade</taxon>
        <taxon>NPAAA clade</taxon>
        <taxon>indigoferoid/millettioid clade</taxon>
        <taxon>Phaseoleae</taxon>
        <taxon>Mucuna</taxon>
    </lineage>
</organism>
<sequence length="66" mass="7449">MAMMFIDTLHSLFYKKMVGNVASNFSDLVLIGERIEARMRTGRIAPEAATSYTNESLDMEEEEEAS</sequence>
<dbReference type="EMBL" id="QJKJ01009296">
    <property type="protein sequence ID" value="RDX77064.1"/>
    <property type="molecule type" value="Genomic_DNA"/>
</dbReference>
<comment type="caution">
    <text evidence="2">The sequence shown here is derived from an EMBL/GenBank/DDBJ whole genome shotgun (WGS) entry which is preliminary data.</text>
</comment>
<name>A0A371FFH1_MUCPR</name>
<feature type="region of interest" description="Disordered" evidence="1">
    <location>
        <begin position="46"/>
        <end position="66"/>
    </location>
</feature>
<protein>
    <submittedName>
        <fullName evidence="2">Uncharacterized protein</fullName>
    </submittedName>
</protein>
<dbReference type="OrthoDB" id="1750196at2759"/>
<evidence type="ECO:0000313" key="2">
    <source>
        <dbReference type="EMBL" id="RDX77064.1"/>
    </source>
</evidence>